<proteinExistence type="predicted"/>
<keyword evidence="3" id="KW-1185">Reference proteome</keyword>
<dbReference type="EMBL" id="JACYXJ010000007">
    <property type="protein sequence ID" value="MBD8878263.1"/>
    <property type="molecule type" value="Genomic_DNA"/>
</dbReference>
<name>A0ABR9CF70_9HYPH</name>
<evidence type="ECO:0000313" key="3">
    <source>
        <dbReference type="Proteomes" id="UP000615687"/>
    </source>
</evidence>
<reference evidence="2 3" key="1">
    <citation type="submission" date="2020-09" db="EMBL/GenBank/DDBJ databases">
        <title>The genome sequence of type strain Labrenzia polysiphoniae KACC 19711.</title>
        <authorList>
            <person name="Liu Y."/>
        </authorList>
    </citation>
    <scope>NUCLEOTIDE SEQUENCE [LARGE SCALE GENOMIC DNA]</scope>
    <source>
        <strain evidence="2 3">KACC 19711</strain>
    </source>
</reference>
<feature type="compositionally biased region" description="Polar residues" evidence="1">
    <location>
        <begin position="57"/>
        <end position="74"/>
    </location>
</feature>
<accession>A0ABR9CF70</accession>
<feature type="compositionally biased region" description="Low complexity" evidence="1">
    <location>
        <begin position="100"/>
        <end position="114"/>
    </location>
</feature>
<feature type="region of interest" description="Disordered" evidence="1">
    <location>
        <begin position="57"/>
        <end position="141"/>
    </location>
</feature>
<evidence type="ECO:0000313" key="2">
    <source>
        <dbReference type="EMBL" id="MBD8878263.1"/>
    </source>
</evidence>
<comment type="caution">
    <text evidence="2">The sequence shown here is derived from an EMBL/GenBank/DDBJ whole genome shotgun (WGS) entry which is preliminary data.</text>
</comment>
<organism evidence="2 3">
    <name type="scientific">Roseibium polysiphoniae</name>
    <dbReference type="NCBI Taxonomy" id="2571221"/>
    <lineage>
        <taxon>Bacteria</taxon>
        <taxon>Pseudomonadati</taxon>
        <taxon>Pseudomonadota</taxon>
        <taxon>Alphaproteobacteria</taxon>
        <taxon>Hyphomicrobiales</taxon>
        <taxon>Stappiaceae</taxon>
        <taxon>Roseibium</taxon>
    </lineage>
</organism>
<dbReference type="RefSeq" id="WP_192110708.1">
    <property type="nucleotide sequence ID" value="NZ_JACYXJ010000007.1"/>
</dbReference>
<feature type="compositionally biased region" description="Low complexity" evidence="1">
    <location>
        <begin position="129"/>
        <end position="141"/>
    </location>
</feature>
<sequence length="234" mass="24920">MATALTVWALSEAALAGDGPRPTYLESGSNDLIQFQKGGVPTPEITALAQSSAAREAKQMTNAARVQKSPNTRSLGIARSDNPTPGAGLLQSAPPELPEASSDAAVASSAAPQAEMVQKKQRARVGVRSLPSAASPEAQQAPLEEDIDLRLVTICLTNPKHAQGAKGFDIRRDGLPRYVAEVGEMACARFEPTRQMLYFWKADGSGELTPTLSSRLDLNDSDGTLVTLEWLRDH</sequence>
<dbReference type="Proteomes" id="UP000615687">
    <property type="component" value="Unassembled WGS sequence"/>
</dbReference>
<gene>
    <name evidence="2" type="ORF">IG617_18360</name>
</gene>
<evidence type="ECO:0000256" key="1">
    <source>
        <dbReference type="SAM" id="MobiDB-lite"/>
    </source>
</evidence>
<protein>
    <submittedName>
        <fullName evidence="2">Uncharacterized protein</fullName>
    </submittedName>
</protein>